<dbReference type="InterPro" id="IPR017871">
    <property type="entry name" value="ABC_transporter-like_CS"/>
</dbReference>
<dbReference type="PROSITE" id="PS50893">
    <property type="entry name" value="ABC_TRANSPORTER_2"/>
    <property type="match status" value="1"/>
</dbReference>
<dbReference type="GO" id="GO:0005524">
    <property type="term" value="F:ATP binding"/>
    <property type="evidence" value="ECO:0007669"/>
    <property type="project" value="UniProtKB-KW"/>
</dbReference>
<comment type="caution">
    <text evidence="8">The sequence shown here is derived from an EMBL/GenBank/DDBJ whole genome shotgun (WGS) entry which is preliminary data.</text>
</comment>
<sequence>MKIGEKILLAENIKKSFGGLVALDGVTVGIRKGEITIIIGPNGSGKTTLLNVVSGFLKCDLGRVLYKGNDITNMPPHKINELGLVRTFQIPQPFSNLTVLENLLVASRESKGLKVLNAMKKSKWIEYEERDVERATQILNIVNLGKVADQLASKLSGGQLKLLEIGRALMNGADTVLMDEPAAGVAPSLAHEIFSLLRRLAREKEMTFLIIEHRLEIAMGYVDYAYAMAKGRVVAQGKPEEVVNSPIVIETYLGG</sequence>
<reference evidence="8" key="1">
    <citation type="journal article" date="2020" name="mSystems">
        <title>Genome- and Community-Level Interaction Insights into Carbon Utilization and Element Cycling Functions of Hydrothermarchaeota in Hydrothermal Sediment.</title>
        <authorList>
            <person name="Zhou Z."/>
            <person name="Liu Y."/>
            <person name="Xu W."/>
            <person name="Pan J."/>
            <person name="Luo Z.H."/>
            <person name="Li M."/>
        </authorList>
    </citation>
    <scope>NUCLEOTIDE SEQUENCE [LARGE SCALE GENOMIC DNA]</scope>
    <source>
        <strain evidence="8">SpSt-885</strain>
    </source>
</reference>
<dbReference type="Pfam" id="PF12399">
    <property type="entry name" value="BCA_ABC_TP_C"/>
    <property type="match status" value="1"/>
</dbReference>
<evidence type="ECO:0000259" key="7">
    <source>
        <dbReference type="PROSITE" id="PS50893"/>
    </source>
</evidence>
<dbReference type="CDD" id="cd03219">
    <property type="entry name" value="ABC_Mj1267_LivG_branched"/>
    <property type="match status" value="1"/>
</dbReference>
<dbReference type="PROSITE" id="PS00211">
    <property type="entry name" value="ABC_TRANSPORTER_1"/>
    <property type="match status" value="1"/>
</dbReference>
<proteinExistence type="predicted"/>
<evidence type="ECO:0000313" key="8">
    <source>
        <dbReference type="EMBL" id="HGZ60364.1"/>
    </source>
</evidence>
<dbReference type="InterPro" id="IPR032823">
    <property type="entry name" value="BCA_ABC_TP_C"/>
</dbReference>
<dbReference type="PANTHER" id="PTHR45772:SF9">
    <property type="entry name" value="CONSERVED COMPONENT OF ABC TRANSPORTER FOR NATURAL AMINO ACIDS"/>
    <property type="match status" value="1"/>
</dbReference>
<keyword evidence="4" id="KW-0029">Amino-acid transport</keyword>
<keyword evidence="1" id="KW-0813">Transport</keyword>
<evidence type="ECO:0000256" key="2">
    <source>
        <dbReference type="ARBA" id="ARBA00022741"/>
    </source>
</evidence>
<feature type="domain" description="ABC transporter" evidence="7">
    <location>
        <begin position="8"/>
        <end position="255"/>
    </location>
</feature>
<dbReference type="SMART" id="SM00382">
    <property type="entry name" value="AAA"/>
    <property type="match status" value="1"/>
</dbReference>
<name>A0A7J3SLA7_9CREN</name>
<organism evidence="8">
    <name type="scientific">Fervidicoccus fontis</name>
    <dbReference type="NCBI Taxonomy" id="683846"/>
    <lineage>
        <taxon>Archaea</taxon>
        <taxon>Thermoproteota</taxon>
        <taxon>Thermoprotei</taxon>
        <taxon>Fervidicoccales</taxon>
        <taxon>Fervidicoccaceae</taxon>
        <taxon>Fervidicoccus</taxon>
    </lineage>
</organism>
<dbReference type="InterPro" id="IPR051120">
    <property type="entry name" value="ABC_AA/LPS_Transport"/>
</dbReference>
<dbReference type="FunFam" id="3.40.50.300:FF:000421">
    <property type="entry name" value="Branched-chain amino acid ABC transporter ATP-binding protein"/>
    <property type="match status" value="1"/>
</dbReference>
<dbReference type="Gene3D" id="3.40.50.300">
    <property type="entry name" value="P-loop containing nucleotide triphosphate hydrolases"/>
    <property type="match status" value="1"/>
</dbReference>
<evidence type="ECO:0000256" key="3">
    <source>
        <dbReference type="ARBA" id="ARBA00022840"/>
    </source>
</evidence>
<dbReference type="AlphaFoldDB" id="A0A7J3SLA7"/>
<dbReference type="GO" id="GO:0005886">
    <property type="term" value="C:plasma membrane"/>
    <property type="evidence" value="ECO:0007669"/>
    <property type="project" value="TreeGrafter"/>
</dbReference>
<dbReference type="PANTHER" id="PTHR45772">
    <property type="entry name" value="CONSERVED COMPONENT OF ABC TRANSPORTER FOR NATURAL AMINO ACIDS-RELATED"/>
    <property type="match status" value="1"/>
</dbReference>
<keyword evidence="3 8" id="KW-0067">ATP-binding</keyword>
<dbReference type="GO" id="GO:0006865">
    <property type="term" value="P:amino acid transport"/>
    <property type="evidence" value="ECO:0007669"/>
    <property type="project" value="UniProtKB-KW"/>
</dbReference>
<dbReference type="Pfam" id="PF00005">
    <property type="entry name" value="ABC_tran"/>
    <property type="match status" value="1"/>
</dbReference>
<evidence type="ECO:0000256" key="1">
    <source>
        <dbReference type="ARBA" id="ARBA00022448"/>
    </source>
</evidence>
<keyword evidence="2" id="KW-0547">Nucleotide-binding</keyword>
<dbReference type="InterPro" id="IPR027417">
    <property type="entry name" value="P-loop_NTPase"/>
</dbReference>
<dbReference type="InterPro" id="IPR003593">
    <property type="entry name" value="AAA+_ATPase"/>
</dbReference>
<dbReference type="InterPro" id="IPR003439">
    <property type="entry name" value="ABC_transporter-like_ATP-bd"/>
</dbReference>
<evidence type="ECO:0000256" key="6">
    <source>
        <dbReference type="ARBA" id="ARBA00072811"/>
    </source>
</evidence>
<gene>
    <name evidence="8" type="ORF">ENW83_04070</name>
</gene>
<dbReference type="EMBL" id="DTLS01000117">
    <property type="protein sequence ID" value="HGZ60364.1"/>
    <property type="molecule type" value="Genomic_DNA"/>
</dbReference>
<evidence type="ECO:0000256" key="5">
    <source>
        <dbReference type="ARBA" id="ARBA00056071"/>
    </source>
</evidence>
<dbReference type="SUPFAM" id="SSF52540">
    <property type="entry name" value="P-loop containing nucleoside triphosphate hydrolases"/>
    <property type="match status" value="1"/>
</dbReference>
<evidence type="ECO:0000256" key="4">
    <source>
        <dbReference type="ARBA" id="ARBA00022970"/>
    </source>
</evidence>
<accession>A0A7J3SLA7</accession>
<protein>
    <recommendedName>
        <fullName evidence="6">Probable branched-chain amino acid transport ATP-binding protein LivG</fullName>
    </recommendedName>
</protein>
<dbReference type="GO" id="GO:0016887">
    <property type="term" value="F:ATP hydrolysis activity"/>
    <property type="evidence" value="ECO:0007669"/>
    <property type="project" value="InterPro"/>
</dbReference>
<comment type="function">
    <text evidence="5">Probable component of a branched-chain amino-acid transport system.</text>
</comment>